<dbReference type="SFLD" id="SFLDS00029">
    <property type="entry name" value="Radical_SAM"/>
    <property type="match status" value="1"/>
</dbReference>
<dbReference type="Pfam" id="PF04055">
    <property type="entry name" value="Radical_SAM"/>
    <property type="match status" value="1"/>
</dbReference>
<evidence type="ECO:0000313" key="6">
    <source>
        <dbReference type="Proteomes" id="UP000028501"/>
    </source>
</evidence>
<accession>A0A075WHI4</accession>
<keyword evidence="2" id="KW-0408">Iron</keyword>
<sequence length="394" mass="45955">MSGSVKIVETRAKSMISRMRDGFFSMRYLPFRLTANIYRGCSHGCVYCYAACTHYYMRSSPNLFSKEIYVKKNAPEIFEKEMAKYDQRKRKSVIVIGNISDTYQPVETNYRLTRKLLEICYKHDFPCFIETKSPLKLNDIDIIEKLAERELIGVGMTATSYDNEFTGLVEPLVPRSKFVRSPIRQKERILTLQRLSEIGVDTYLHITPYFPFVTDEDVERIIRDAAEAGVGNVIMAPLEISGFIWNRLKKVFKSSERYSSLIPLYEKRYFESGRKLGARITTSEKEHYKLEKKVSELCKKYSIGYWAFNNPQFNTAVISGAYRLRYPILLDYWKLTHEKGRLRLKDALQFAMNFPVDKKYLSALQEYFLNGELFKGVYGVRKIVENCEVVYVPA</sequence>
<dbReference type="InterPro" id="IPR006638">
    <property type="entry name" value="Elp3/MiaA/NifB-like_rSAM"/>
</dbReference>
<dbReference type="Gene3D" id="3.80.30.30">
    <property type="match status" value="1"/>
</dbReference>
<reference evidence="5 6" key="1">
    <citation type="submission" date="2013-07" db="EMBL/GenBank/DDBJ databases">
        <title>Genome of Archaeoglobus fulgidus.</title>
        <authorList>
            <person name="Fiebig A."/>
            <person name="Birkeland N.-K."/>
        </authorList>
    </citation>
    <scope>NUCLEOTIDE SEQUENCE [LARGE SCALE GENOMIC DNA]</scope>
    <source>
        <strain evidence="5 6">DSM 8774</strain>
    </source>
</reference>
<organism evidence="5 6">
    <name type="scientific">Archaeoglobus fulgidus DSM 8774</name>
    <dbReference type="NCBI Taxonomy" id="1344584"/>
    <lineage>
        <taxon>Archaea</taxon>
        <taxon>Methanobacteriati</taxon>
        <taxon>Methanobacteriota</taxon>
        <taxon>Archaeoglobi</taxon>
        <taxon>Archaeoglobales</taxon>
        <taxon>Archaeoglobaceae</taxon>
        <taxon>Archaeoglobus</taxon>
    </lineage>
</organism>
<dbReference type="EMBL" id="CP006577">
    <property type="protein sequence ID" value="AIG98589.1"/>
    <property type="molecule type" value="Genomic_DNA"/>
</dbReference>
<evidence type="ECO:0000256" key="3">
    <source>
        <dbReference type="ARBA" id="ARBA00023014"/>
    </source>
</evidence>
<dbReference type="GO" id="GO:0051536">
    <property type="term" value="F:iron-sulfur cluster binding"/>
    <property type="evidence" value="ECO:0007669"/>
    <property type="project" value="UniProtKB-KW"/>
</dbReference>
<dbReference type="SFLD" id="SFLDG01084">
    <property type="entry name" value="Uncharacterised_Radical_SAM_Su"/>
    <property type="match status" value="1"/>
</dbReference>
<dbReference type="CDD" id="cd01335">
    <property type="entry name" value="Radical_SAM"/>
    <property type="match status" value="1"/>
</dbReference>
<dbReference type="SMART" id="SM00729">
    <property type="entry name" value="Elp3"/>
    <property type="match status" value="1"/>
</dbReference>
<dbReference type="HOGENOM" id="CLU_699436_0_0_2"/>
<dbReference type="GO" id="GO:0046872">
    <property type="term" value="F:metal ion binding"/>
    <property type="evidence" value="ECO:0007669"/>
    <property type="project" value="UniProtKB-KW"/>
</dbReference>
<gene>
    <name evidence="5" type="ORF">AFULGI_00018340</name>
</gene>
<proteinExistence type="predicted"/>
<dbReference type="AlphaFoldDB" id="A0A075WHI4"/>
<dbReference type="PANTHER" id="PTHR43432">
    <property type="entry name" value="SLR0285 PROTEIN"/>
    <property type="match status" value="1"/>
</dbReference>
<dbReference type="InterPro" id="IPR007197">
    <property type="entry name" value="rSAM"/>
</dbReference>
<feature type="domain" description="Elp3/MiaA/NifB-like radical SAM core" evidence="4">
    <location>
        <begin position="31"/>
        <end position="266"/>
    </location>
</feature>
<evidence type="ECO:0000256" key="2">
    <source>
        <dbReference type="ARBA" id="ARBA00023004"/>
    </source>
</evidence>
<keyword evidence="5" id="KW-0456">Lyase</keyword>
<dbReference type="KEGG" id="afg:AFULGI_00018340"/>
<keyword evidence="3" id="KW-0411">Iron-sulfur</keyword>
<name>A0A075WHI4_ARCFL</name>
<evidence type="ECO:0000259" key="4">
    <source>
        <dbReference type="SMART" id="SM00729"/>
    </source>
</evidence>
<dbReference type="Proteomes" id="UP000028501">
    <property type="component" value="Chromosome"/>
</dbReference>
<evidence type="ECO:0000313" key="5">
    <source>
        <dbReference type="EMBL" id="AIG98589.1"/>
    </source>
</evidence>
<dbReference type="SUPFAM" id="SSF102114">
    <property type="entry name" value="Radical SAM enzymes"/>
    <property type="match status" value="1"/>
</dbReference>
<dbReference type="GO" id="GO:0016829">
    <property type="term" value="F:lyase activity"/>
    <property type="evidence" value="ECO:0007669"/>
    <property type="project" value="UniProtKB-KW"/>
</dbReference>
<dbReference type="InterPro" id="IPR058240">
    <property type="entry name" value="rSAM_sf"/>
</dbReference>
<dbReference type="PANTHER" id="PTHR43432:SF3">
    <property type="entry name" value="SLR0285 PROTEIN"/>
    <property type="match status" value="1"/>
</dbReference>
<keyword evidence="1" id="KW-0479">Metal-binding</keyword>
<evidence type="ECO:0000256" key="1">
    <source>
        <dbReference type="ARBA" id="ARBA00022723"/>
    </source>
</evidence>
<protein>
    <submittedName>
        <fullName evidence="5">DNA repair photolyase</fullName>
    </submittedName>
</protein>
<dbReference type="InterPro" id="IPR040086">
    <property type="entry name" value="MJ0683-like"/>
</dbReference>